<dbReference type="PROSITE" id="PS50082">
    <property type="entry name" value="WD_REPEATS_2"/>
    <property type="match status" value="4"/>
</dbReference>
<dbReference type="PANTHER" id="PTHR44464:SF1">
    <property type="entry name" value="WD REPEAT-CONTAINING PROTEIN 17"/>
    <property type="match status" value="1"/>
</dbReference>
<feature type="repeat" description="WD" evidence="3">
    <location>
        <begin position="580"/>
        <end position="622"/>
    </location>
</feature>
<reference evidence="5 6" key="1">
    <citation type="submission" date="2014-11" db="EMBL/GenBank/DDBJ databases">
        <authorList>
            <person name="Zhu J."/>
            <person name="Qi W."/>
            <person name="Song R."/>
        </authorList>
    </citation>
    <scope>NUCLEOTIDE SEQUENCE [LARGE SCALE GENOMIC DNA]</scope>
</reference>
<evidence type="ECO:0000256" key="1">
    <source>
        <dbReference type="ARBA" id="ARBA00022574"/>
    </source>
</evidence>
<evidence type="ECO:0000256" key="3">
    <source>
        <dbReference type="PROSITE-ProRule" id="PRU00221"/>
    </source>
</evidence>
<dbReference type="OrthoDB" id="2161379at2759"/>
<dbReference type="PROSITE" id="PS00678">
    <property type="entry name" value="WD_REPEATS_1"/>
    <property type="match status" value="1"/>
</dbReference>
<dbReference type="InterPro" id="IPR019775">
    <property type="entry name" value="WD40_repeat_CS"/>
</dbReference>
<accession>A0A0G4FH37</accession>
<dbReference type="SMART" id="SM00320">
    <property type="entry name" value="WD40"/>
    <property type="match status" value="12"/>
</dbReference>
<feature type="region of interest" description="Disordered" evidence="4">
    <location>
        <begin position="951"/>
        <end position="977"/>
    </location>
</feature>
<keyword evidence="1 3" id="KW-0853">WD repeat</keyword>
<gene>
    <name evidence="5" type="ORF">Vbra_15353</name>
</gene>
<sequence>MRQIRLVPSGIQLWNPAVLAVSPDGAHFAYASTLALFIYRRADFCLHKMIAGHEKTITALSWCPQDSDFIASCFTDGRIAVWHLPSEKLRVSRSAPSGSPPLLLEWCPHTLTRVAVGLENGEVRLWDFSLTTPSGSFDASSGSAQSLGSPTAKEATFSKLYAAAGGSLRVMRWHPTTPERLLLGFTDGSVVCLHPSTGRRMSIPYKGRNSPAVGKPVASDAHSVEEIQWDPLSADYFLVSYRDGHLSLMDLESQTEVSSVPFDRQPVGVHSIAWVKGQPGNFLTVTEKTGLIRLWNASQRAPLEQLRVAPAGIAKIVPFCGREGGGWGSSFLLSFKNGSVGVYNLTRKKLDFLSEPGHSETIFDVRFKPGQHDLLATASYDGYVKVWRVSTSKTELEIHAGEHELLYGVAWAPLSAFPGPSSAGRATRSGSKDRDVEQQQTDRIAAVSSSGHLFIWNARTGVRVHKVPVHTSAVYRLDWSSTDPNLIATGSGDGSACIVDAAAGCVIKRYSHPAPVYGVQWHPSTRSLLCTACADANVRLFVHGGGEGCDVITNNSDRRGSTGSLSSPHSGMQPTKAIVLSGHSEKAFNVAFSPILSNILASGSDDRTIRIWDIQKRKCLRTLMGHRSNVRALAWHLELPHILISGAWDATIRVWNAAAGRALYVCSEHHADVYGLTTHPACPFLFVSTSRDTSLRFWTLDDLSAPFQLALAASPTAATLTSLRASPNQAAELFVDTMERPLPLEIKPRLYGAGSAELQKTLGGNLTHLERLKRVVEFLHYRPGSLDFWDCLANWSGEAPDIAAHTPTVIHMNDIIAAERSAAQEMASSKISSSAVGKKEERYAKAAQKLIRVGDLRGYCDYMAQAGHTEKALAVAPAVAVVESGDSGGGTDMGYWRDMSVEYARQLQRDGKDEEEAVPHLLAAGMSDEVIDIYLRRCELESAFAVAKAQRDGRFPKRRRPPNSSPSDAPPSQADRLPQITTRMARYYLRRGEPVLAACCHMAINRADEAITVLTRSNELILGYAMYRVLFVESSELGPPPPNVSDLLRLLAAKAERHRCWSIARELYQQLEETRRVRQLQLLSVRCGSIQREQLFIEMPDVAISVPEAEARAEKAEAEGNHVDSAHYFAVAGEYQRAAEVAVQQLQRHISQSVEISVHQCRPFLEILESLPIDALELKLVSRVLCCAAYVGFFDALEQKGGMLSMAVPLLTTYWNVAQHQHLEQDFYADTGSTATAKAQLQLKAALQLIQTHPDKALEMLTRVKSDGHVSPEQGKVVDDAIASLARSRIDDADIGADDDSKRPVCVPIAGSLLPTGRTSGMKTSVLTGQPIKGAAFVLEDESTCVGLQEAIQWASLNRFSPLNTGSRINPF</sequence>
<organism evidence="5 6">
    <name type="scientific">Vitrella brassicaformis (strain CCMP3155)</name>
    <dbReference type="NCBI Taxonomy" id="1169540"/>
    <lineage>
        <taxon>Eukaryota</taxon>
        <taxon>Sar</taxon>
        <taxon>Alveolata</taxon>
        <taxon>Colpodellida</taxon>
        <taxon>Vitrellaceae</taxon>
        <taxon>Vitrella</taxon>
    </lineage>
</organism>
<dbReference type="PROSITE" id="PS50294">
    <property type="entry name" value="WD_REPEATS_REGION"/>
    <property type="match status" value="4"/>
</dbReference>
<dbReference type="InterPro" id="IPR020472">
    <property type="entry name" value="WD40_PAC1"/>
</dbReference>
<feature type="repeat" description="WD" evidence="3">
    <location>
        <begin position="623"/>
        <end position="665"/>
    </location>
</feature>
<dbReference type="VEuPathDB" id="CryptoDB:Vbra_15353"/>
<evidence type="ECO:0000313" key="5">
    <source>
        <dbReference type="EMBL" id="CEM12599.1"/>
    </source>
</evidence>
<dbReference type="InterPro" id="IPR036322">
    <property type="entry name" value="WD40_repeat_dom_sf"/>
</dbReference>
<dbReference type="EMBL" id="CDMY01000436">
    <property type="protein sequence ID" value="CEM12599.1"/>
    <property type="molecule type" value="Genomic_DNA"/>
</dbReference>
<dbReference type="PRINTS" id="PR00320">
    <property type="entry name" value="GPROTEINBRPT"/>
</dbReference>
<dbReference type="STRING" id="1169540.A0A0G4FH37"/>
<dbReference type="InterPro" id="IPR015943">
    <property type="entry name" value="WD40/YVTN_repeat-like_dom_sf"/>
</dbReference>
<dbReference type="Pfam" id="PF00400">
    <property type="entry name" value="WD40"/>
    <property type="match status" value="7"/>
</dbReference>
<evidence type="ECO:0000256" key="4">
    <source>
        <dbReference type="SAM" id="MobiDB-lite"/>
    </source>
</evidence>
<dbReference type="SUPFAM" id="SSF50978">
    <property type="entry name" value="WD40 repeat-like"/>
    <property type="match status" value="2"/>
</dbReference>
<keyword evidence="2" id="KW-0677">Repeat</keyword>
<evidence type="ECO:0000256" key="2">
    <source>
        <dbReference type="ARBA" id="ARBA00022737"/>
    </source>
</evidence>
<dbReference type="InterPro" id="IPR001680">
    <property type="entry name" value="WD40_rpt"/>
</dbReference>
<feature type="repeat" description="WD" evidence="3">
    <location>
        <begin position="50"/>
        <end position="92"/>
    </location>
</feature>
<dbReference type="OMA" id="GVFIWDI"/>
<name>A0A0G4FH37_VITBC</name>
<keyword evidence="6" id="KW-1185">Reference proteome</keyword>
<dbReference type="Proteomes" id="UP000041254">
    <property type="component" value="Unassembled WGS sequence"/>
</dbReference>
<dbReference type="PANTHER" id="PTHR44464">
    <property type="entry name" value="WD REPEAT-CONTAINING PROTEIN 17"/>
    <property type="match status" value="1"/>
</dbReference>
<protein>
    <submittedName>
        <fullName evidence="5">Uncharacterized protein</fullName>
    </submittedName>
</protein>
<proteinExistence type="predicted"/>
<dbReference type="InParanoid" id="A0A0G4FH37"/>
<evidence type="ECO:0000313" key="6">
    <source>
        <dbReference type="Proteomes" id="UP000041254"/>
    </source>
</evidence>
<dbReference type="Gene3D" id="2.130.10.10">
    <property type="entry name" value="YVTN repeat-like/Quinoprotein amine dehydrogenase"/>
    <property type="match status" value="3"/>
</dbReference>
<dbReference type="CDD" id="cd00200">
    <property type="entry name" value="WD40"/>
    <property type="match status" value="1"/>
</dbReference>
<feature type="repeat" description="WD" evidence="3">
    <location>
        <begin position="355"/>
        <end position="397"/>
    </location>
</feature>